<evidence type="ECO:0000256" key="3">
    <source>
        <dbReference type="ARBA" id="ARBA00012373"/>
    </source>
</evidence>
<comment type="catalytic activity">
    <reaction evidence="5">
        <text>2 (2E,6E)-farnesyl diphosphate + NADH + H(+) = squalene + 2 diphosphate + NAD(+)</text>
        <dbReference type="Rhea" id="RHEA:32299"/>
        <dbReference type="ChEBI" id="CHEBI:15378"/>
        <dbReference type="ChEBI" id="CHEBI:15440"/>
        <dbReference type="ChEBI" id="CHEBI:33019"/>
        <dbReference type="ChEBI" id="CHEBI:57540"/>
        <dbReference type="ChEBI" id="CHEBI:57945"/>
        <dbReference type="ChEBI" id="CHEBI:175763"/>
        <dbReference type="EC" id="2.5.1.21"/>
    </reaction>
</comment>
<organism evidence="7 8">
    <name type="scientific">Mycena pura</name>
    <dbReference type="NCBI Taxonomy" id="153505"/>
    <lineage>
        <taxon>Eukaryota</taxon>
        <taxon>Fungi</taxon>
        <taxon>Dikarya</taxon>
        <taxon>Basidiomycota</taxon>
        <taxon>Agaricomycotina</taxon>
        <taxon>Agaricomycetes</taxon>
        <taxon>Agaricomycetidae</taxon>
        <taxon>Agaricales</taxon>
        <taxon>Marasmiineae</taxon>
        <taxon>Mycenaceae</taxon>
        <taxon>Mycena</taxon>
    </lineage>
</organism>
<dbReference type="GO" id="GO:0055056">
    <property type="term" value="F:D-glucose transmembrane transporter activity"/>
    <property type="evidence" value="ECO:0007669"/>
    <property type="project" value="UniProtKB-UniRule"/>
</dbReference>
<protein>
    <recommendedName>
        <fullName evidence="3 5">Squalene synthase</fullName>
        <shortName evidence="5">SQS</shortName>
        <shortName evidence="5">SS</shortName>
        <ecNumber evidence="3 5">2.5.1.21</ecNumber>
    </recommendedName>
</protein>
<dbReference type="InterPro" id="IPR044844">
    <property type="entry name" value="Trans_IPPS_euk-type"/>
</dbReference>
<dbReference type="InterPro" id="IPR002060">
    <property type="entry name" value="Squ/phyt_synthse"/>
</dbReference>
<dbReference type="FunFam" id="1.10.600.10:FF:000023">
    <property type="entry name" value="Squalene synthase"/>
    <property type="match status" value="1"/>
</dbReference>
<evidence type="ECO:0000256" key="6">
    <source>
        <dbReference type="SAM" id="SignalP"/>
    </source>
</evidence>
<gene>
    <name evidence="7" type="ORF">GGX14DRAFT_525980</name>
</gene>
<accession>A0AAD6Y9G4</accession>
<keyword evidence="8" id="KW-1185">Reference proteome</keyword>
<feature type="transmembrane region" description="Helical" evidence="5">
    <location>
        <begin position="474"/>
        <end position="497"/>
    </location>
</feature>
<dbReference type="GO" id="GO:0005789">
    <property type="term" value="C:endoplasmic reticulum membrane"/>
    <property type="evidence" value="ECO:0007669"/>
    <property type="project" value="TreeGrafter"/>
</dbReference>
<proteinExistence type="inferred from homology"/>
<dbReference type="PROSITE" id="PS01044">
    <property type="entry name" value="SQUALEN_PHYTOEN_SYN_1"/>
    <property type="match status" value="1"/>
</dbReference>
<comment type="catalytic activity">
    <reaction evidence="5">
        <text>2 (2E,6E)-farnesyl diphosphate + NADPH + H(+) = squalene + 2 diphosphate + NADP(+)</text>
        <dbReference type="Rhea" id="RHEA:32295"/>
        <dbReference type="ChEBI" id="CHEBI:15378"/>
        <dbReference type="ChEBI" id="CHEBI:15440"/>
        <dbReference type="ChEBI" id="CHEBI:33019"/>
        <dbReference type="ChEBI" id="CHEBI:57783"/>
        <dbReference type="ChEBI" id="CHEBI:58349"/>
        <dbReference type="ChEBI" id="CHEBI:175763"/>
        <dbReference type="EC" id="2.5.1.21"/>
    </reaction>
</comment>
<dbReference type="InterPro" id="IPR006449">
    <property type="entry name" value="Squal_synth-like"/>
</dbReference>
<comment type="cofactor">
    <cofactor evidence="1 5">
        <name>Mg(2+)</name>
        <dbReference type="ChEBI" id="CHEBI:18420"/>
    </cofactor>
</comment>
<comment type="similarity">
    <text evidence="2 5">Belongs to the phytoene/squalene synthase family.</text>
</comment>
<dbReference type="SFLD" id="SFLDG01018">
    <property type="entry name" value="Squalene/Phytoene_Synthase_Lik"/>
    <property type="match status" value="1"/>
</dbReference>
<sequence>MGVSTWILLLLAHPLEFRTLVQYKIYHEHKRDISAKSEHATSGWDRPTMRRCWEFLDMTSRSFSTVIKQLDGDLARTICLFYLVLRGLDTIEDDMTISQSVKQPILRQFHKFVLTRGWTFTESGPNEKDRQLLVEFSVVVDELYNLPEADRDVIVRICSKMEVGMADYVARAAGKETARLDSIAEYDLYCHYVAGLVGEGLSALFSASGKERADLAGQLVISNSFGLLLQKTNITRDYREDVDDKRYFWPREIYAEPRYGGSFSCQEEMIAPPEGTKWDPDVKQRALWVQSAMVVDALRHTTDVLDYLRMLKNQSVFNFCAIPATMAMATLELCFMNPRMFLTNIKIRKASAASLIMRSKNPREVSIIFREYARKMHARAVPADPNFIRLSVACGKIEQWCEHYYPSFVTITDSVSGGVTQSISAADVRGRTFLAAEKADAELAQKARVEAIRARANANGGAVHPSQEISMRELSMYVGGALLAVSLIIAFVVLLIVRWSD</sequence>
<dbReference type="InterPro" id="IPR033904">
    <property type="entry name" value="Trans_IPPS_HH"/>
</dbReference>
<comment type="function">
    <text evidence="5">Catalyzes the condensation of 2 farnesyl pyrophosphate (FPP) moieties to form squalene.</text>
</comment>
<dbReference type="GO" id="GO:0006696">
    <property type="term" value="P:ergosterol biosynthetic process"/>
    <property type="evidence" value="ECO:0007669"/>
    <property type="project" value="TreeGrafter"/>
</dbReference>
<comment type="caution">
    <text evidence="7">The sequence shown here is derived from an EMBL/GenBank/DDBJ whole genome shotgun (WGS) entry which is preliminary data.</text>
</comment>
<comment type="pathway">
    <text evidence="5">Terpene metabolism; lanosterol biosynthesis; lanosterol from farnesyl diphosphate: step 1/3.</text>
</comment>
<keyword evidence="5" id="KW-1133">Transmembrane helix</keyword>
<evidence type="ECO:0000313" key="8">
    <source>
        <dbReference type="Proteomes" id="UP001219525"/>
    </source>
</evidence>
<keyword evidence="6" id="KW-0732">Signal</keyword>
<dbReference type="InterPro" id="IPR008949">
    <property type="entry name" value="Isoprenoid_synthase_dom_sf"/>
</dbReference>
<dbReference type="Proteomes" id="UP001219525">
    <property type="component" value="Unassembled WGS sequence"/>
</dbReference>
<dbReference type="GO" id="GO:0051996">
    <property type="term" value="F:squalene synthase [NAD(P)H] activity"/>
    <property type="evidence" value="ECO:0007669"/>
    <property type="project" value="UniProtKB-UniRule"/>
</dbReference>
<evidence type="ECO:0000256" key="4">
    <source>
        <dbReference type="ARBA" id="ARBA00022679"/>
    </source>
</evidence>
<evidence type="ECO:0000256" key="5">
    <source>
        <dbReference type="RuleBase" id="RU368088"/>
    </source>
</evidence>
<dbReference type="NCBIfam" id="TIGR01559">
    <property type="entry name" value="squal_synth"/>
    <property type="match status" value="1"/>
</dbReference>
<feature type="chain" id="PRO_5042154158" description="Squalene synthase" evidence="6">
    <location>
        <begin position="18"/>
        <end position="501"/>
    </location>
</feature>
<keyword evidence="4 5" id="KW-0808">Transferase</keyword>
<dbReference type="CDD" id="cd00683">
    <property type="entry name" value="Trans_IPPS_HH"/>
    <property type="match status" value="1"/>
</dbReference>
<evidence type="ECO:0000313" key="7">
    <source>
        <dbReference type="EMBL" id="KAJ7197739.1"/>
    </source>
</evidence>
<dbReference type="InterPro" id="IPR019845">
    <property type="entry name" value="Squalene/phytoene_synthase_CS"/>
</dbReference>
<dbReference type="Pfam" id="PF00494">
    <property type="entry name" value="SQS_PSY"/>
    <property type="match status" value="1"/>
</dbReference>
<dbReference type="GO" id="GO:0045338">
    <property type="term" value="P:farnesyl diphosphate metabolic process"/>
    <property type="evidence" value="ECO:0007669"/>
    <property type="project" value="InterPro"/>
</dbReference>
<evidence type="ECO:0000256" key="1">
    <source>
        <dbReference type="ARBA" id="ARBA00001946"/>
    </source>
</evidence>
<dbReference type="PANTHER" id="PTHR11626">
    <property type="entry name" value="FARNESYL-DIPHOSPHATE FARNESYLTRANSFERASE"/>
    <property type="match status" value="1"/>
</dbReference>
<dbReference type="Gene3D" id="1.10.600.10">
    <property type="entry name" value="Farnesyl Diphosphate Synthase"/>
    <property type="match status" value="1"/>
</dbReference>
<keyword evidence="5" id="KW-0812">Transmembrane</keyword>
<dbReference type="PANTHER" id="PTHR11626:SF2">
    <property type="entry name" value="SQUALENE SYNTHASE"/>
    <property type="match status" value="1"/>
</dbReference>
<name>A0AAD6Y9G4_9AGAR</name>
<feature type="signal peptide" evidence="6">
    <location>
        <begin position="1"/>
        <end position="17"/>
    </location>
</feature>
<dbReference type="EMBL" id="JARJCW010000076">
    <property type="protein sequence ID" value="KAJ7197739.1"/>
    <property type="molecule type" value="Genomic_DNA"/>
</dbReference>
<reference evidence="7" key="1">
    <citation type="submission" date="2023-03" db="EMBL/GenBank/DDBJ databases">
        <title>Massive genome expansion in bonnet fungi (Mycena s.s.) driven by repeated elements and novel gene families across ecological guilds.</title>
        <authorList>
            <consortium name="Lawrence Berkeley National Laboratory"/>
            <person name="Harder C.B."/>
            <person name="Miyauchi S."/>
            <person name="Viragh M."/>
            <person name="Kuo A."/>
            <person name="Thoen E."/>
            <person name="Andreopoulos B."/>
            <person name="Lu D."/>
            <person name="Skrede I."/>
            <person name="Drula E."/>
            <person name="Henrissat B."/>
            <person name="Morin E."/>
            <person name="Kohler A."/>
            <person name="Barry K."/>
            <person name="LaButti K."/>
            <person name="Morin E."/>
            <person name="Salamov A."/>
            <person name="Lipzen A."/>
            <person name="Mereny Z."/>
            <person name="Hegedus B."/>
            <person name="Baldrian P."/>
            <person name="Stursova M."/>
            <person name="Weitz H."/>
            <person name="Taylor A."/>
            <person name="Grigoriev I.V."/>
            <person name="Nagy L.G."/>
            <person name="Martin F."/>
            <person name="Kauserud H."/>
        </authorList>
    </citation>
    <scope>NUCLEOTIDE SEQUENCE</scope>
    <source>
        <strain evidence="7">9144</strain>
    </source>
</reference>
<dbReference type="AlphaFoldDB" id="A0AAD6Y9G4"/>
<dbReference type="EC" id="2.5.1.21" evidence="3 5"/>
<dbReference type="SUPFAM" id="SSF48576">
    <property type="entry name" value="Terpenoid synthases"/>
    <property type="match status" value="1"/>
</dbReference>
<evidence type="ECO:0000256" key="2">
    <source>
        <dbReference type="ARBA" id="ARBA00006251"/>
    </source>
</evidence>
<dbReference type="SFLD" id="SFLDS00005">
    <property type="entry name" value="Isoprenoid_Synthase_Type_I"/>
    <property type="match status" value="1"/>
</dbReference>
<keyword evidence="5" id="KW-0472">Membrane</keyword>